<dbReference type="EMBL" id="BAABME010005127">
    <property type="protein sequence ID" value="GAA0164698.1"/>
    <property type="molecule type" value="Genomic_DNA"/>
</dbReference>
<dbReference type="Gene3D" id="3.60.10.10">
    <property type="entry name" value="Endonuclease/exonuclease/phosphatase"/>
    <property type="match status" value="1"/>
</dbReference>
<gene>
    <name evidence="1" type="ORF">LIER_20271</name>
</gene>
<organism evidence="1 2">
    <name type="scientific">Lithospermum erythrorhizon</name>
    <name type="common">Purple gromwell</name>
    <name type="synonym">Lithospermum officinale var. erythrorhizon</name>
    <dbReference type="NCBI Taxonomy" id="34254"/>
    <lineage>
        <taxon>Eukaryota</taxon>
        <taxon>Viridiplantae</taxon>
        <taxon>Streptophyta</taxon>
        <taxon>Embryophyta</taxon>
        <taxon>Tracheophyta</taxon>
        <taxon>Spermatophyta</taxon>
        <taxon>Magnoliopsida</taxon>
        <taxon>eudicotyledons</taxon>
        <taxon>Gunneridae</taxon>
        <taxon>Pentapetalae</taxon>
        <taxon>asterids</taxon>
        <taxon>lamiids</taxon>
        <taxon>Boraginales</taxon>
        <taxon>Boraginaceae</taxon>
        <taxon>Boraginoideae</taxon>
        <taxon>Lithospermeae</taxon>
        <taxon>Lithospermum</taxon>
    </lineage>
</organism>
<dbReference type="SUPFAM" id="SSF56219">
    <property type="entry name" value="DNase I-like"/>
    <property type="match status" value="1"/>
</dbReference>
<dbReference type="InterPro" id="IPR036691">
    <property type="entry name" value="Endo/exonu/phosph_ase_sf"/>
</dbReference>
<evidence type="ECO:0000313" key="1">
    <source>
        <dbReference type="EMBL" id="GAA0164698.1"/>
    </source>
</evidence>
<name>A0AAV3QNM4_LITER</name>
<protein>
    <submittedName>
        <fullName evidence="1">Uncharacterized protein</fullName>
    </submittedName>
</protein>
<comment type="caution">
    <text evidence="1">The sequence shown here is derived from an EMBL/GenBank/DDBJ whole genome shotgun (WGS) entry which is preliminary data.</text>
</comment>
<dbReference type="PANTHER" id="PTHR33710">
    <property type="entry name" value="BNAC02G09200D PROTEIN"/>
    <property type="match status" value="1"/>
</dbReference>
<proteinExistence type="predicted"/>
<dbReference type="PANTHER" id="PTHR33710:SF71">
    <property type="entry name" value="ENDONUCLEASE_EXONUCLEASE_PHOSPHATASE DOMAIN-CONTAINING PROTEIN"/>
    <property type="match status" value="1"/>
</dbReference>
<reference evidence="1 2" key="1">
    <citation type="submission" date="2024-01" db="EMBL/GenBank/DDBJ databases">
        <title>The complete chloroplast genome sequence of Lithospermum erythrorhizon: insights into the phylogenetic relationship among Boraginaceae species and the maternal lineages of purple gromwells.</title>
        <authorList>
            <person name="Okada T."/>
            <person name="Watanabe K."/>
        </authorList>
    </citation>
    <scope>NUCLEOTIDE SEQUENCE [LARGE SCALE GENOMIC DNA]</scope>
</reference>
<dbReference type="AlphaFoldDB" id="A0AAV3QNM4"/>
<evidence type="ECO:0000313" key="2">
    <source>
        <dbReference type="Proteomes" id="UP001454036"/>
    </source>
</evidence>
<accession>A0AAV3QNM4</accession>
<keyword evidence="2" id="KW-1185">Reference proteome</keyword>
<dbReference type="Proteomes" id="UP001454036">
    <property type="component" value="Unassembled WGS sequence"/>
</dbReference>
<sequence length="242" mass="27562">MRKQANLVNVVGESEWFVQVEINENGGLTWSGFFVYISCDDRVREQQLQGLLGLLQNVRAGMCIMGDFNDILESGEKGALLDLGYSGSPLTWGNRRAASACIKIRLDRVLCTASWCLNFHNASVSHLPLVRADHCTVLLDTEAGKVRAKRRFVFDKRWVGKDGCEGVIREAWSKQVGLSRWFQICEKIKNNLNSRVRIDDLQAKLQACYVDDDFERGVLQIQKELSVAWADEEVYWQTKTRN</sequence>